<organism evidence="2 3">
    <name type="scientific">Phakopsora pachyrhizi</name>
    <name type="common">Asian soybean rust disease fungus</name>
    <dbReference type="NCBI Taxonomy" id="170000"/>
    <lineage>
        <taxon>Eukaryota</taxon>
        <taxon>Fungi</taxon>
        <taxon>Dikarya</taxon>
        <taxon>Basidiomycota</taxon>
        <taxon>Pucciniomycotina</taxon>
        <taxon>Pucciniomycetes</taxon>
        <taxon>Pucciniales</taxon>
        <taxon>Phakopsoraceae</taxon>
        <taxon>Phakopsora</taxon>
    </lineage>
</organism>
<evidence type="ECO:0000313" key="2">
    <source>
        <dbReference type="EMBL" id="CAH7673091.1"/>
    </source>
</evidence>
<feature type="region of interest" description="Disordered" evidence="1">
    <location>
        <begin position="417"/>
        <end position="450"/>
    </location>
</feature>
<reference evidence="2" key="1">
    <citation type="submission" date="2022-06" db="EMBL/GenBank/DDBJ databases">
        <authorList>
            <consortium name="SYNGENTA / RWTH Aachen University"/>
        </authorList>
    </citation>
    <scope>NUCLEOTIDE SEQUENCE</scope>
</reference>
<evidence type="ECO:0000313" key="3">
    <source>
        <dbReference type="Proteomes" id="UP001153365"/>
    </source>
</evidence>
<accession>A0AAV0AWN8</accession>
<feature type="region of interest" description="Disordered" evidence="1">
    <location>
        <begin position="470"/>
        <end position="530"/>
    </location>
</feature>
<protein>
    <submittedName>
        <fullName evidence="2">Expressed protein</fullName>
    </submittedName>
</protein>
<comment type="caution">
    <text evidence="2">The sequence shown here is derived from an EMBL/GenBank/DDBJ whole genome shotgun (WGS) entry which is preliminary data.</text>
</comment>
<proteinExistence type="predicted"/>
<evidence type="ECO:0000256" key="1">
    <source>
        <dbReference type="SAM" id="MobiDB-lite"/>
    </source>
</evidence>
<dbReference type="EMBL" id="CALTRL010001587">
    <property type="protein sequence ID" value="CAH7673091.1"/>
    <property type="molecule type" value="Genomic_DNA"/>
</dbReference>
<feature type="compositionally biased region" description="Low complexity" evidence="1">
    <location>
        <begin position="50"/>
        <end position="72"/>
    </location>
</feature>
<feature type="compositionally biased region" description="Basic and acidic residues" evidence="1">
    <location>
        <begin position="426"/>
        <end position="436"/>
    </location>
</feature>
<sequence length="530" mass="59104">MSVVGDHHTNPRALVAVPTAKSNKQINSSQPIRSIAKLSQLTIITKQALSSSTSNSSAASSSTTEISSTSPSLQEVRDAKRSNSPSNETYPAGLHNHKRQKLLRSCKTSTEFSSSVTQNIIATAVTTDSEDEAEYSTISSPKKLVIKRAQPPRLPPPIPAGIILHSGELNPAPIYSHEIHSELNPATPWILSSFNPTLTFNRRDTYTCIRTNSNQYSVSSSSETPSYFSKLVPKQLTHKTQNQIVNLVKNNDVTIKKTSTVVESSSSALKINSSPLAIKTDEIKLDANASSPDQMLLEIKMSEEQNKWWHWAKNCKYTGDGNKSSHLVPLRCWDLTYLSDDEAQDHESNGRGDDQNANTIVETSLNDDVNSSTELVMLSRTKTNANSKIATKVYCPNTIEFQRFYCSDIKYPTSITTPLKERRRKQSLEAENDKPSAKGQLSASEKCDDDKNTDDIKIIVPVIVVSDEEREDELQLRRSNGGSVKSKQSSKDIGIFKERHKARKQLRRDSSELQSQRTVDRNNEKKKRRR</sequence>
<feature type="compositionally biased region" description="Basic residues" evidence="1">
    <location>
        <begin position="95"/>
        <end position="104"/>
    </location>
</feature>
<gene>
    <name evidence="2" type="ORF">PPACK8108_LOCUS7951</name>
</gene>
<dbReference type="AlphaFoldDB" id="A0AAV0AWN8"/>
<name>A0AAV0AWN8_PHAPC</name>
<dbReference type="Proteomes" id="UP001153365">
    <property type="component" value="Unassembled WGS sequence"/>
</dbReference>
<feature type="region of interest" description="Disordered" evidence="1">
    <location>
        <begin position="49"/>
        <end position="106"/>
    </location>
</feature>
<keyword evidence="3" id="KW-1185">Reference proteome</keyword>